<dbReference type="Gene3D" id="1.10.150.250">
    <property type="entry name" value="Flavinator of succinate dehydrogenase"/>
    <property type="match status" value="1"/>
</dbReference>
<dbReference type="InterPro" id="IPR036714">
    <property type="entry name" value="SDH_sf"/>
</dbReference>
<sequence length="89" mass="10433">MQQPDLTTRLARLKFRAWHRGTREADYMVGGFFDRYHADWGEAEIAWFEALVDEEDVDILSWAFGTAPAPQRYHGPLLDAFQRIDYVNI</sequence>
<dbReference type="Proteomes" id="UP001595456">
    <property type="component" value="Unassembled WGS sequence"/>
</dbReference>
<dbReference type="RefSeq" id="WP_336924842.1">
    <property type="nucleotide sequence ID" value="NZ_JBANRO010000002.1"/>
</dbReference>
<reference evidence="5" key="1">
    <citation type="journal article" date="2019" name="Int. J. Syst. Evol. Microbiol.">
        <title>The Global Catalogue of Microorganisms (GCM) 10K type strain sequencing project: providing services to taxonomists for standard genome sequencing and annotation.</title>
        <authorList>
            <consortium name="The Broad Institute Genomics Platform"/>
            <consortium name="The Broad Institute Genome Sequencing Center for Infectious Disease"/>
            <person name="Wu L."/>
            <person name="Ma J."/>
        </authorList>
    </citation>
    <scope>NUCLEOTIDE SEQUENCE [LARGE SCALE GENOMIC DNA]</scope>
    <source>
        <strain evidence="5">KCTC 52607</strain>
    </source>
</reference>
<gene>
    <name evidence="4" type="ORF">ACFODU_00815</name>
</gene>
<evidence type="ECO:0000256" key="3">
    <source>
        <dbReference type="ARBA" id="ARBA00023186"/>
    </source>
</evidence>
<dbReference type="Pfam" id="PF03937">
    <property type="entry name" value="Sdh5"/>
    <property type="match status" value="1"/>
</dbReference>
<comment type="similarity">
    <text evidence="1">Belongs to the SdhE FAD assembly factor family.</text>
</comment>
<dbReference type="EMBL" id="JBHRST010000001">
    <property type="protein sequence ID" value="MFC3096340.1"/>
    <property type="molecule type" value="Genomic_DNA"/>
</dbReference>
<accession>A0ABV7E2W6</accession>
<comment type="caution">
    <text evidence="4">The sequence shown here is derived from an EMBL/GenBank/DDBJ whole genome shotgun (WGS) entry which is preliminary data.</text>
</comment>
<protein>
    <recommendedName>
        <fullName evidence="2">FAD assembly factor SdhE</fullName>
    </recommendedName>
</protein>
<evidence type="ECO:0000313" key="5">
    <source>
        <dbReference type="Proteomes" id="UP001595456"/>
    </source>
</evidence>
<evidence type="ECO:0000256" key="2">
    <source>
        <dbReference type="ARBA" id="ARBA00019418"/>
    </source>
</evidence>
<evidence type="ECO:0000256" key="1">
    <source>
        <dbReference type="ARBA" id="ARBA00008571"/>
    </source>
</evidence>
<organism evidence="4 5">
    <name type="scientific">Alteraurantiacibacter palmitatis</name>
    <dbReference type="NCBI Taxonomy" id="2054628"/>
    <lineage>
        <taxon>Bacteria</taxon>
        <taxon>Pseudomonadati</taxon>
        <taxon>Pseudomonadota</taxon>
        <taxon>Alphaproteobacteria</taxon>
        <taxon>Sphingomonadales</taxon>
        <taxon>Erythrobacteraceae</taxon>
        <taxon>Alteraurantiacibacter</taxon>
    </lineage>
</organism>
<keyword evidence="3" id="KW-0143">Chaperone</keyword>
<evidence type="ECO:0000313" key="4">
    <source>
        <dbReference type="EMBL" id="MFC3096340.1"/>
    </source>
</evidence>
<dbReference type="InterPro" id="IPR005631">
    <property type="entry name" value="SDH"/>
</dbReference>
<keyword evidence="5" id="KW-1185">Reference proteome</keyword>
<dbReference type="SUPFAM" id="SSF109910">
    <property type="entry name" value="YgfY-like"/>
    <property type="match status" value="1"/>
</dbReference>
<name>A0ABV7E2W6_9SPHN</name>
<proteinExistence type="inferred from homology"/>